<proteinExistence type="predicted"/>
<sequence>MSRRRVCDLHTCQGYHADCSMWTSGGVQEVFRENHPDSCIAETVTITMCDLQSKNTTPQVCTVLVAGDLQYLPHHVLPRVVKVAVVCVATVTA</sequence>
<dbReference type="EMBL" id="CAKOFQ010006794">
    <property type="protein sequence ID" value="CAH1972043.1"/>
    <property type="molecule type" value="Genomic_DNA"/>
</dbReference>
<accession>A0A9P0KE32</accession>
<dbReference type="AlphaFoldDB" id="A0A9P0KE32"/>
<keyword evidence="2" id="KW-1185">Reference proteome</keyword>
<reference evidence="1" key="1">
    <citation type="submission" date="2022-03" db="EMBL/GenBank/DDBJ databases">
        <authorList>
            <person name="Sayadi A."/>
        </authorList>
    </citation>
    <scope>NUCLEOTIDE SEQUENCE</scope>
</reference>
<organism evidence="1 2">
    <name type="scientific">Acanthoscelides obtectus</name>
    <name type="common">Bean weevil</name>
    <name type="synonym">Bruchus obtectus</name>
    <dbReference type="NCBI Taxonomy" id="200917"/>
    <lineage>
        <taxon>Eukaryota</taxon>
        <taxon>Metazoa</taxon>
        <taxon>Ecdysozoa</taxon>
        <taxon>Arthropoda</taxon>
        <taxon>Hexapoda</taxon>
        <taxon>Insecta</taxon>
        <taxon>Pterygota</taxon>
        <taxon>Neoptera</taxon>
        <taxon>Endopterygota</taxon>
        <taxon>Coleoptera</taxon>
        <taxon>Polyphaga</taxon>
        <taxon>Cucujiformia</taxon>
        <taxon>Chrysomeloidea</taxon>
        <taxon>Chrysomelidae</taxon>
        <taxon>Bruchinae</taxon>
        <taxon>Bruchini</taxon>
        <taxon>Acanthoscelides</taxon>
    </lineage>
</organism>
<gene>
    <name evidence="1" type="ORF">ACAOBT_LOCUS9780</name>
</gene>
<protein>
    <submittedName>
        <fullName evidence="1">Uncharacterized protein</fullName>
    </submittedName>
</protein>
<evidence type="ECO:0000313" key="1">
    <source>
        <dbReference type="EMBL" id="CAH1972043.1"/>
    </source>
</evidence>
<dbReference type="Proteomes" id="UP001152888">
    <property type="component" value="Unassembled WGS sequence"/>
</dbReference>
<name>A0A9P0KE32_ACAOB</name>
<comment type="caution">
    <text evidence="1">The sequence shown here is derived from an EMBL/GenBank/DDBJ whole genome shotgun (WGS) entry which is preliminary data.</text>
</comment>
<evidence type="ECO:0000313" key="2">
    <source>
        <dbReference type="Proteomes" id="UP001152888"/>
    </source>
</evidence>